<dbReference type="Proteomes" id="UP001239111">
    <property type="component" value="Chromosome 1"/>
</dbReference>
<keyword evidence="2" id="KW-1185">Reference proteome</keyword>
<accession>A0ACC2PK04</accession>
<proteinExistence type="predicted"/>
<gene>
    <name evidence="1" type="ORF">QAD02_019712</name>
</gene>
<sequence length="315" mass="35279">MTSPPRNIILKPKRLFEEDEKTEEKNLLRKQNSLIAFVIRATDRDQENLRLISRLRQALQETEDELILLKVEKETYEELVKLREEEIENLKKESKRLEELLNQQQEEKPTKIPQKRRRPSKTPSVNNDNEENPTTEVSYNSSPAKAMKVPSKPGRSSMARGLTRSKAVKANSEEKELGTPPASSATTNIPLDTIPEKEIPEKKMKVLKSSNSLPESAEPIVENKNSSTPSSMRSKSSASNLKSATPRKSLTRSETVSSPSTRIPISLIDTTKFKASNSIDGSPTATIGQRRSAVPKRQAAKKEKESSVQPALNVK</sequence>
<evidence type="ECO:0000313" key="2">
    <source>
        <dbReference type="Proteomes" id="UP001239111"/>
    </source>
</evidence>
<organism evidence="1 2">
    <name type="scientific">Eretmocerus hayati</name>
    <dbReference type="NCBI Taxonomy" id="131215"/>
    <lineage>
        <taxon>Eukaryota</taxon>
        <taxon>Metazoa</taxon>
        <taxon>Ecdysozoa</taxon>
        <taxon>Arthropoda</taxon>
        <taxon>Hexapoda</taxon>
        <taxon>Insecta</taxon>
        <taxon>Pterygota</taxon>
        <taxon>Neoptera</taxon>
        <taxon>Endopterygota</taxon>
        <taxon>Hymenoptera</taxon>
        <taxon>Apocrita</taxon>
        <taxon>Proctotrupomorpha</taxon>
        <taxon>Chalcidoidea</taxon>
        <taxon>Aphelinidae</taxon>
        <taxon>Aphelininae</taxon>
        <taxon>Eretmocerus</taxon>
    </lineage>
</organism>
<reference evidence="1" key="1">
    <citation type="submission" date="2023-04" db="EMBL/GenBank/DDBJ databases">
        <title>A chromosome-level genome assembly of the parasitoid wasp Eretmocerus hayati.</title>
        <authorList>
            <person name="Zhong Y."/>
            <person name="Liu S."/>
            <person name="Liu Y."/>
        </authorList>
    </citation>
    <scope>NUCLEOTIDE SEQUENCE</scope>
    <source>
        <strain evidence="1">ZJU_SS_LIU_2023</strain>
    </source>
</reference>
<comment type="caution">
    <text evidence="1">The sequence shown here is derived from an EMBL/GenBank/DDBJ whole genome shotgun (WGS) entry which is preliminary data.</text>
</comment>
<dbReference type="EMBL" id="CM056741">
    <property type="protein sequence ID" value="KAJ8683920.1"/>
    <property type="molecule type" value="Genomic_DNA"/>
</dbReference>
<name>A0ACC2PK04_9HYME</name>
<evidence type="ECO:0000313" key="1">
    <source>
        <dbReference type="EMBL" id="KAJ8683920.1"/>
    </source>
</evidence>
<protein>
    <submittedName>
        <fullName evidence="1">Uncharacterized protein</fullName>
    </submittedName>
</protein>